<sequence length="116" mass="13310">MKAYIKGWFSRKANDLKQEALASNGDFTQLTKSKLKELIRKKFQLVKVTEKAVLIRLLQISSRMQTDEGLDCSGKTLGEMKEECENLGIPTEENTELMNVVRDTRREELVCERGDN</sequence>
<organism evidence="1 2">
    <name type="scientific">Chaetoceros tenuissimus</name>
    <dbReference type="NCBI Taxonomy" id="426638"/>
    <lineage>
        <taxon>Eukaryota</taxon>
        <taxon>Sar</taxon>
        <taxon>Stramenopiles</taxon>
        <taxon>Ochrophyta</taxon>
        <taxon>Bacillariophyta</taxon>
        <taxon>Coscinodiscophyceae</taxon>
        <taxon>Chaetocerotophycidae</taxon>
        <taxon>Chaetocerotales</taxon>
        <taxon>Chaetocerotaceae</taxon>
        <taxon>Chaetoceros</taxon>
    </lineage>
</organism>
<evidence type="ECO:0000313" key="2">
    <source>
        <dbReference type="Proteomes" id="UP001054902"/>
    </source>
</evidence>
<reference evidence="1 2" key="1">
    <citation type="journal article" date="2021" name="Sci. Rep.">
        <title>The genome of the diatom Chaetoceros tenuissimus carries an ancient integrated fragment of an extant virus.</title>
        <authorList>
            <person name="Hongo Y."/>
            <person name="Kimura K."/>
            <person name="Takaki Y."/>
            <person name="Yoshida Y."/>
            <person name="Baba S."/>
            <person name="Kobayashi G."/>
            <person name="Nagasaki K."/>
            <person name="Hano T."/>
            <person name="Tomaru Y."/>
        </authorList>
    </citation>
    <scope>NUCLEOTIDE SEQUENCE [LARGE SCALE GENOMIC DNA]</scope>
    <source>
        <strain evidence="1 2">NIES-3715</strain>
    </source>
</reference>
<comment type="caution">
    <text evidence="1">The sequence shown here is derived from an EMBL/GenBank/DDBJ whole genome shotgun (WGS) entry which is preliminary data.</text>
</comment>
<protein>
    <submittedName>
        <fullName evidence="1">Uncharacterized protein</fullName>
    </submittedName>
</protein>
<gene>
    <name evidence="1" type="ORF">CTEN210_06683</name>
</gene>
<accession>A0AAD3H4E8</accession>
<dbReference type="Proteomes" id="UP001054902">
    <property type="component" value="Unassembled WGS sequence"/>
</dbReference>
<proteinExistence type="predicted"/>
<dbReference type="EMBL" id="BLLK01000038">
    <property type="protein sequence ID" value="GFH50207.1"/>
    <property type="molecule type" value="Genomic_DNA"/>
</dbReference>
<keyword evidence="2" id="KW-1185">Reference proteome</keyword>
<name>A0AAD3H4E8_9STRA</name>
<dbReference type="AlphaFoldDB" id="A0AAD3H4E8"/>
<evidence type="ECO:0000313" key="1">
    <source>
        <dbReference type="EMBL" id="GFH50207.1"/>
    </source>
</evidence>